<keyword evidence="5 8" id="KW-1133">Transmembrane helix</keyword>
<keyword evidence="10" id="KW-1185">Reference proteome</keyword>
<accession>A0ABT7NKL7</accession>
<evidence type="ECO:0000256" key="4">
    <source>
        <dbReference type="ARBA" id="ARBA00022692"/>
    </source>
</evidence>
<feature type="transmembrane region" description="Helical" evidence="8">
    <location>
        <begin position="196"/>
        <end position="219"/>
    </location>
</feature>
<evidence type="ECO:0000313" key="9">
    <source>
        <dbReference type="EMBL" id="MDM1047728.1"/>
    </source>
</evidence>
<feature type="transmembrane region" description="Helical" evidence="8">
    <location>
        <begin position="424"/>
        <end position="445"/>
    </location>
</feature>
<feature type="transmembrane region" description="Helical" evidence="8">
    <location>
        <begin position="12"/>
        <end position="35"/>
    </location>
</feature>
<feature type="transmembrane region" description="Helical" evidence="8">
    <location>
        <begin position="129"/>
        <end position="148"/>
    </location>
</feature>
<feature type="transmembrane region" description="Helical" evidence="8">
    <location>
        <begin position="302"/>
        <end position="321"/>
    </location>
</feature>
<dbReference type="PANTHER" id="PTHR32024">
    <property type="entry name" value="TRK SYSTEM POTASSIUM UPTAKE PROTEIN TRKG-RELATED"/>
    <property type="match status" value="1"/>
</dbReference>
<dbReference type="EMBL" id="JACAGK010000011">
    <property type="protein sequence ID" value="MDM1047728.1"/>
    <property type="molecule type" value="Genomic_DNA"/>
</dbReference>
<keyword evidence="2" id="KW-0813">Transport</keyword>
<feature type="transmembrane region" description="Helical" evidence="8">
    <location>
        <begin position="394"/>
        <end position="412"/>
    </location>
</feature>
<evidence type="ECO:0000256" key="1">
    <source>
        <dbReference type="ARBA" id="ARBA00004651"/>
    </source>
</evidence>
<gene>
    <name evidence="9" type="ORF">HX018_05695</name>
</gene>
<protein>
    <submittedName>
        <fullName evidence="9">ATPase</fullName>
    </submittedName>
</protein>
<name>A0ABT7NKL7_9SPHI</name>
<organism evidence="9 10">
    <name type="scientific">Sphingobacterium hotanense</name>
    <dbReference type="NCBI Taxonomy" id="649196"/>
    <lineage>
        <taxon>Bacteria</taxon>
        <taxon>Pseudomonadati</taxon>
        <taxon>Bacteroidota</taxon>
        <taxon>Sphingobacteriia</taxon>
        <taxon>Sphingobacteriales</taxon>
        <taxon>Sphingobacteriaceae</taxon>
        <taxon>Sphingobacterium</taxon>
    </lineage>
</organism>
<evidence type="ECO:0000313" key="10">
    <source>
        <dbReference type="Proteomes" id="UP001170954"/>
    </source>
</evidence>
<evidence type="ECO:0000256" key="7">
    <source>
        <dbReference type="ARBA" id="ARBA00023136"/>
    </source>
</evidence>
<feature type="transmembrane region" description="Helical" evidence="8">
    <location>
        <begin position="160"/>
        <end position="184"/>
    </location>
</feature>
<evidence type="ECO:0000256" key="5">
    <source>
        <dbReference type="ARBA" id="ARBA00022989"/>
    </source>
</evidence>
<feature type="transmembrane region" description="Helical" evidence="8">
    <location>
        <begin position="248"/>
        <end position="267"/>
    </location>
</feature>
<evidence type="ECO:0000256" key="3">
    <source>
        <dbReference type="ARBA" id="ARBA00022475"/>
    </source>
</evidence>
<keyword evidence="6" id="KW-0406">Ion transport</keyword>
<comment type="subcellular location">
    <subcellularLocation>
        <location evidence="1">Cell membrane</location>
        <topology evidence="1">Multi-pass membrane protein</topology>
    </subcellularLocation>
</comment>
<evidence type="ECO:0000256" key="8">
    <source>
        <dbReference type="SAM" id="Phobius"/>
    </source>
</evidence>
<feature type="transmembrane region" description="Helical" evidence="8">
    <location>
        <begin position="74"/>
        <end position="98"/>
    </location>
</feature>
<reference evidence="9" key="1">
    <citation type="submission" date="2020-06" db="EMBL/GenBank/DDBJ databases">
        <authorList>
            <person name="Dong N."/>
        </authorList>
    </citation>
    <scope>NUCLEOTIDE SEQUENCE</scope>
    <source>
        <strain evidence="9">R1692</strain>
    </source>
</reference>
<keyword evidence="3" id="KW-1003">Cell membrane</keyword>
<keyword evidence="7 8" id="KW-0472">Membrane</keyword>
<reference evidence="9" key="2">
    <citation type="journal article" date="2022" name="Sci. Total Environ.">
        <title>Prevalence, transmission, and molecular epidemiology of tet(X)-positive bacteria among humans, animals, and environmental niches in China: An epidemiological, and genomic-based study.</title>
        <authorList>
            <person name="Dong N."/>
            <person name="Zeng Y."/>
            <person name="Cai C."/>
            <person name="Sun C."/>
            <person name="Lu J."/>
            <person name="Liu C."/>
            <person name="Zhou H."/>
            <person name="Sun Q."/>
            <person name="Shu L."/>
            <person name="Wang H."/>
            <person name="Wang Y."/>
            <person name="Wang S."/>
            <person name="Wu C."/>
            <person name="Chan E.W."/>
            <person name="Chen G."/>
            <person name="Shen Z."/>
            <person name="Chen S."/>
            <person name="Zhang R."/>
        </authorList>
    </citation>
    <scope>NUCLEOTIDE SEQUENCE</scope>
    <source>
        <strain evidence="9">R1692</strain>
    </source>
</reference>
<evidence type="ECO:0000256" key="2">
    <source>
        <dbReference type="ARBA" id="ARBA00022448"/>
    </source>
</evidence>
<dbReference type="InterPro" id="IPR003445">
    <property type="entry name" value="Cat_transpt"/>
</dbReference>
<proteinExistence type="predicted"/>
<dbReference type="Pfam" id="PF02386">
    <property type="entry name" value="TrkH"/>
    <property type="match status" value="1"/>
</dbReference>
<feature type="transmembrane region" description="Helical" evidence="8">
    <location>
        <begin position="41"/>
        <end position="62"/>
    </location>
</feature>
<evidence type="ECO:0000256" key="6">
    <source>
        <dbReference type="ARBA" id="ARBA00023065"/>
    </source>
</evidence>
<dbReference type="Proteomes" id="UP001170954">
    <property type="component" value="Unassembled WGS sequence"/>
</dbReference>
<sequence length="463" mass="51298">MNRRDLKRFYNPAQLFAGSFIFLILAGTFLLSLPISSSHPIAWVDALFTATSAVCVTGLIVVDTASAFTPLGKLIIMFLIQLGGLGILTFASYFAYFFKGGSSYENQLATKDMANSEKLGEVFLLLKRIILITFSIEAAGALLLYICTPEFKVLGVGRHLFFCIFHSISSFCNAGFSTLPLGLAEKSVLFNYPFQLIIIGLFVIGGLGFPIVINLLRYIKHLANRIFKRFVENQNTYKPWVININSKINLITTLGITVFATILLWLLEGEAAFSEHGTFGRWVTALFTASTPRTAGYNSIDFAQLQVPSILFIIFLMWIGASPNSTGGGIKTSTFAVAVLNILSLARGKERLEIYRREIADITVKRAFATMTLSLFIIGMCILLISAIEKEFTLMQIAFECFSAYSTVGLTLGITFKLSTASKVILVALMFIGRVTMLSIMIAMFKKVKFTNYRYAKEELTIN</sequence>
<feature type="transmembrane region" description="Helical" evidence="8">
    <location>
        <begin position="367"/>
        <end position="388"/>
    </location>
</feature>
<dbReference type="PANTHER" id="PTHR32024:SF1">
    <property type="entry name" value="KTR SYSTEM POTASSIUM UPTAKE PROTEIN B"/>
    <property type="match status" value="1"/>
</dbReference>
<keyword evidence="4 8" id="KW-0812">Transmembrane</keyword>
<comment type="caution">
    <text evidence="9">The sequence shown here is derived from an EMBL/GenBank/DDBJ whole genome shotgun (WGS) entry which is preliminary data.</text>
</comment>